<dbReference type="RefSeq" id="WP_248863857.1">
    <property type="nucleotide sequence ID" value="NZ_CP086322.1"/>
</dbReference>
<dbReference type="SUPFAM" id="SSF48317">
    <property type="entry name" value="Acid phosphatase/Vanadium-dependent haloperoxidase"/>
    <property type="match status" value="1"/>
</dbReference>
<feature type="transmembrane region" description="Helical" evidence="7">
    <location>
        <begin position="157"/>
        <end position="174"/>
    </location>
</feature>
<evidence type="ECO:0000256" key="2">
    <source>
        <dbReference type="ARBA" id="ARBA00022475"/>
    </source>
</evidence>
<dbReference type="InterPro" id="IPR036938">
    <property type="entry name" value="PAP2/HPO_sf"/>
</dbReference>
<dbReference type="PANTHER" id="PTHR14969:SF62">
    <property type="entry name" value="DECAPRENYLPHOSPHORYL-5-PHOSPHORIBOSE PHOSPHATASE RV3807C-RELATED"/>
    <property type="match status" value="1"/>
</dbReference>
<proteinExistence type="predicted"/>
<keyword evidence="10" id="KW-1185">Reference proteome</keyword>
<organism evidence="9 10">
    <name type="scientific">Streptomyces halobius</name>
    <dbReference type="NCBI Taxonomy" id="2879846"/>
    <lineage>
        <taxon>Bacteria</taxon>
        <taxon>Bacillati</taxon>
        <taxon>Actinomycetota</taxon>
        <taxon>Actinomycetes</taxon>
        <taxon>Kitasatosporales</taxon>
        <taxon>Streptomycetaceae</taxon>
        <taxon>Streptomyces</taxon>
    </lineage>
</organism>
<feature type="transmembrane region" description="Helical" evidence="7">
    <location>
        <begin position="53"/>
        <end position="73"/>
    </location>
</feature>
<keyword evidence="3 7" id="KW-0812">Transmembrane</keyword>
<evidence type="ECO:0000256" key="4">
    <source>
        <dbReference type="ARBA" id="ARBA00022801"/>
    </source>
</evidence>
<dbReference type="SMART" id="SM00014">
    <property type="entry name" value="acidPPc"/>
    <property type="match status" value="1"/>
</dbReference>
<evidence type="ECO:0000313" key="10">
    <source>
        <dbReference type="Proteomes" id="UP000830115"/>
    </source>
</evidence>
<gene>
    <name evidence="9" type="ORF">K9S39_15190</name>
</gene>
<evidence type="ECO:0000256" key="5">
    <source>
        <dbReference type="ARBA" id="ARBA00022989"/>
    </source>
</evidence>
<evidence type="ECO:0000259" key="8">
    <source>
        <dbReference type="SMART" id="SM00014"/>
    </source>
</evidence>
<sequence>MAGAATNPRVTALVQALGGPPSHPVAGASIDDDLYTRTTDLAHRAPDAVNTLVSYWTDYGLGLFAVLLLAAWWRARRADSARMAMALATPVVVLVTFLANDAIKSLVGEQRPCRTLPTVTVVACPAPGDWSFPSNHSAMAAAAAVAIVLCRRRLARIAVPAALLMAASRVWVGAHYPHDVAVGLAVGGLVAWPLAALARRAAPAVDRLRTTRLRPLVAAR</sequence>
<keyword evidence="6 7" id="KW-0472">Membrane</keyword>
<protein>
    <submittedName>
        <fullName evidence="9">Phosphatase PAP2 family protein</fullName>
    </submittedName>
</protein>
<feature type="domain" description="Phosphatidic acid phosphatase type 2/haloperoxidase" evidence="8">
    <location>
        <begin position="81"/>
        <end position="195"/>
    </location>
</feature>
<keyword evidence="4" id="KW-0378">Hydrolase</keyword>
<accession>A0ABY4M6R4</accession>
<dbReference type="EMBL" id="CP086322">
    <property type="protein sequence ID" value="UQA93003.1"/>
    <property type="molecule type" value="Genomic_DNA"/>
</dbReference>
<evidence type="ECO:0000256" key="1">
    <source>
        <dbReference type="ARBA" id="ARBA00004651"/>
    </source>
</evidence>
<keyword evidence="2" id="KW-1003">Cell membrane</keyword>
<feature type="transmembrane region" description="Helical" evidence="7">
    <location>
        <begin position="180"/>
        <end position="198"/>
    </location>
</feature>
<name>A0ABY4M6R4_9ACTN</name>
<reference evidence="9" key="1">
    <citation type="submission" date="2021-10" db="EMBL/GenBank/DDBJ databases">
        <title>Streptomyces nigrumlapis sp.nov.,an antimicrobial producing actinobacterium isolated from Black Gobi rocks.</title>
        <authorList>
            <person name="Wen Y."/>
            <person name="Zhang W."/>
            <person name="Liu X.G."/>
        </authorList>
    </citation>
    <scope>NUCLEOTIDE SEQUENCE</scope>
    <source>
        <strain evidence="9">ST13-2-2</strain>
    </source>
</reference>
<dbReference type="Pfam" id="PF01569">
    <property type="entry name" value="PAP2"/>
    <property type="match status" value="1"/>
</dbReference>
<evidence type="ECO:0000313" key="9">
    <source>
        <dbReference type="EMBL" id="UQA93003.1"/>
    </source>
</evidence>
<evidence type="ECO:0000256" key="3">
    <source>
        <dbReference type="ARBA" id="ARBA00022692"/>
    </source>
</evidence>
<dbReference type="Gene3D" id="1.20.144.10">
    <property type="entry name" value="Phosphatidic acid phosphatase type 2/haloperoxidase"/>
    <property type="match status" value="2"/>
</dbReference>
<dbReference type="InterPro" id="IPR000326">
    <property type="entry name" value="PAP2/HPO"/>
</dbReference>
<keyword evidence="5 7" id="KW-1133">Transmembrane helix</keyword>
<dbReference type="Proteomes" id="UP000830115">
    <property type="component" value="Chromosome"/>
</dbReference>
<dbReference type="PANTHER" id="PTHR14969">
    <property type="entry name" value="SPHINGOSINE-1-PHOSPHATE PHOSPHOHYDROLASE"/>
    <property type="match status" value="1"/>
</dbReference>
<comment type="subcellular location">
    <subcellularLocation>
        <location evidence="1">Cell membrane</location>
        <topology evidence="1">Multi-pass membrane protein</topology>
    </subcellularLocation>
</comment>
<evidence type="ECO:0000256" key="6">
    <source>
        <dbReference type="ARBA" id="ARBA00023136"/>
    </source>
</evidence>
<evidence type="ECO:0000256" key="7">
    <source>
        <dbReference type="SAM" id="Phobius"/>
    </source>
</evidence>